<dbReference type="InterPro" id="IPR001387">
    <property type="entry name" value="Cro/C1-type_HTH"/>
</dbReference>
<keyword evidence="3" id="KW-1185">Reference proteome</keyword>
<evidence type="ECO:0000313" key="3">
    <source>
        <dbReference type="Proteomes" id="UP000460435"/>
    </source>
</evidence>
<name>A0A7K3M9M9_9ACTN</name>
<protein>
    <submittedName>
        <fullName evidence="2">Helix-turn-helix domain-containing protein</fullName>
    </submittedName>
</protein>
<evidence type="ECO:0000313" key="2">
    <source>
        <dbReference type="EMBL" id="NDL59118.1"/>
    </source>
</evidence>
<dbReference type="EMBL" id="WLZY01000006">
    <property type="protein sequence ID" value="NDL59118.1"/>
    <property type="molecule type" value="Genomic_DNA"/>
</dbReference>
<dbReference type="CDD" id="cd00093">
    <property type="entry name" value="HTH_XRE"/>
    <property type="match status" value="1"/>
</dbReference>
<dbReference type="Proteomes" id="UP000460435">
    <property type="component" value="Unassembled WGS sequence"/>
</dbReference>
<accession>A0A7K3M9M9</accession>
<evidence type="ECO:0000259" key="1">
    <source>
        <dbReference type="PROSITE" id="PS50943"/>
    </source>
</evidence>
<dbReference type="PROSITE" id="PS50943">
    <property type="entry name" value="HTH_CROC1"/>
    <property type="match status" value="1"/>
</dbReference>
<dbReference type="Pfam" id="PF13560">
    <property type="entry name" value="HTH_31"/>
    <property type="match status" value="1"/>
</dbReference>
<comment type="caution">
    <text evidence="2">The sequence shown here is derived from an EMBL/GenBank/DDBJ whole genome shotgun (WGS) entry which is preliminary data.</text>
</comment>
<dbReference type="SUPFAM" id="SSF47413">
    <property type="entry name" value="lambda repressor-like DNA-binding domains"/>
    <property type="match status" value="1"/>
</dbReference>
<dbReference type="GO" id="GO:0003677">
    <property type="term" value="F:DNA binding"/>
    <property type="evidence" value="ECO:0007669"/>
    <property type="project" value="InterPro"/>
</dbReference>
<proteinExistence type="predicted"/>
<reference evidence="2 3" key="1">
    <citation type="submission" date="2019-11" db="EMBL/GenBank/DDBJ databases">
        <authorList>
            <person name="Li X.-J."/>
            <person name="Feng X.-M."/>
        </authorList>
    </citation>
    <scope>NUCLEOTIDE SEQUENCE [LARGE SCALE GENOMIC DNA]</scope>
    <source>
        <strain evidence="2 3">XMNu-373</strain>
    </source>
</reference>
<dbReference type="Gene3D" id="1.10.260.40">
    <property type="entry name" value="lambda repressor-like DNA-binding domains"/>
    <property type="match status" value="1"/>
</dbReference>
<organism evidence="2 3">
    <name type="scientific">Phytoactinopolyspora mesophila</name>
    <dbReference type="NCBI Taxonomy" id="2650750"/>
    <lineage>
        <taxon>Bacteria</taxon>
        <taxon>Bacillati</taxon>
        <taxon>Actinomycetota</taxon>
        <taxon>Actinomycetes</taxon>
        <taxon>Jiangellales</taxon>
        <taxon>Jiangellaceae</taxon>
        <taxon>Phytoactinopolyspora</taxon>
    </lineage>
</organism>
<feature type="domain" description="HTH cro/C1-type" evidence="1">
    <location>
        <begin position="90"/>
        <end position="136"/>
    </location>
</feature>
<dbReference type="InterPro" id="IPR010982">
    <property type="entry name" value="Lambda_DNA-bd_dom_sf"/>
</dbReference>
<dbReference type="RefSeq" id="WP_162451795.1">
    <property type="nucleotide sequence ID" value="NZ_WLZY01000006.1"/>
</dbReference>
<gene>
    <name evidence="2" type="ORF">F7O44_18785</name>
</gene>
<sequence>MALTFRNLTITPDSPVNEWGVEGILAAIDRGGIDDWQRVAAEVIAHPHGSVADDLAVAIELAESTSSAAVLRSVLVHARETPRQRVARRVREAIRRSGATQAEFAERLGTSASRLSTYATGKVVPSAVMLERIEHLAHQAGAA</sequence>
<dbReference type="AlphaFoldDB" id="A0A7K3M9M9"/>